<dbReference type="InterPro" id="IPR003514">
    <property type="entry name" value="Microviridae_protein_F"/>
</dbReference>
<comment type="subcellular location">
    <subcellularLocation>
        <location evidence="1">Virion</location>
    </subcellularLocation>
</comment>
<dbReference type="GO" id="GO:0039615">
    <property type="term" value="C:T=1 icosahedral viral capsid"/>
    <property type="evidence" value="ECO:0007669"/>
    <property type="project" value="UniProtKB-KW"/>
</dbReference>
<keyword evidence="4" id="KW-0167">Capsid protein</keyword>
<evidence type="ECO:0000256" key="4">
    <source>
        <dbReference type="ARBA" id="ARBA00022561"/>
    </source>
</evidence>
<proteinExistence type="inferred from homology"/>
<dbReference type="SUPFAM" id="SSF88645">
    <property type="entry name" value="ssDNA viruses"/>
    <property type="match status" value="2"/>
</dbReference>
<dbReference type="Gene3D" id="2.60.169.10">
    <property type="entry name" value="Microviridae F protein"/>
    <property type="match status" value="1"/>
</dbReference>
<dbReference type="GO" id="GO:0005198">
    <property type="term" value="F:structural molecule activity"/>
    <property type="evidence" value="ECO:0007669"/>
    <property type="project" value="InterPro"/>
</dbReference>
<keyword evidence="5" id="KW-0946">Virion</keyword>
<dbReference type="InterPro" id="IPR037002">
    <property type="entry name" value="Microviridae_protein_F_sf"/>
</dbReference>
<dbReference type="Pfam" id="PF02305">
    <property type="entry name" value="Phage_F"/>
    <property type="match status" value="2"/>
</dbReference>
<dbReference type="InterPro" id="IPR016184">
    <property type="entry name" value="Capsid/spike_ssDNA_virus"/>
</dbReference>
<reference evidence="6" key="1">
    <citation type="submission" date="2022-02" db="EMBL/GenBank/DDBJ databases">
        <title>Towards deciphering the DNA virus diversity associated with rodent species in the families Cricetidae and Heteromyidae.</title>
        <authorList>
            <person name="Lund M."/>
            <person name="Larsen B.B."/>
            <person name="Gryseels S."/>
            <person name="Kraberger S."/>
            <person name="Rowsey D.M."/>
            <person name="Steger L."/>
            <person name="Yule K.M."/>
            <person name="Upham N.S."/>
            <person name="Worobey M."/>
            <person name="Van Doorslaer K."/>
            <person name="Varsani A."/>
        </authorList>
    </citation>
    <scope>NUCLEOTIDE SEQUENCE</scope>
    <source>
        <strain evidence="6">UA06Rod_12</strain>
    </source>
</reference>
<comment type="similarity">
    <text evidence="2">Belongs to the microviridae F protein family.</text>
</comment>
<evidence type="ECO:0000256" key="1">
    <source>
        <dbReference type="ARBA" id="ARBA00004328"/>
    </source>
</evidence>
<evidence type="ECO:0000256" key="2">
    <source>
        <dbReference type="ARBA" id="ARBA00009963"/>
    </source>
</evidence>
<sequence length="585" mass="66209">MQYNIAPSASNRTNTSLSHHHLTTIDFNQILPVQATDCIIGDEHHVEISPFIRLAPLAVPTYGDFRLRLVTFFVPYYQVFPHFDDFYSGITNKSGKYVGELYNLNLTDLFQALGNNTDAQRINNVAKEDFNKYDYVIRWSEDNSTDIFKNIAFRLGTRSKAIFKILTIFGYVPNSLSNLHSKQQESLNALPILCFLKAFNDWLSLSSFYNNSELSKFLANPLKANYNFTIDCDKLISILDLYIHPLIGSDYFTSAYNYAVSSNGVSVDSSLSKGFLESLDTKQQHAVSATNNSVDLHPKSDNSLSAFGLRFLQSYDRFVRRNQLSGTRAAQRIYAAFGLKSEDFRSNYAHIVNQVSIPFNVGDVTATAANADPALGLGTYAGQSVASGKYSFDYKCDDFGLLFTVAFVEVKSQYKAAYTPMVLRKSNLDFYQPDFDGVGFQPVSQAQLFCNLKYDPEFGYQDINTNKIFGFVPRYEDYRTEVDKVSGDFMLFDSMNSWHFGREFFGNNALQTAPPQSNQFQFTGSEFDRIFTKDINDNQTIYDHFFCSFNIQHNAVRPIKSRAGSVDFQDGHIQIESLGKTVSSM</sequence>
<evidence type="ECO:0000256" key="5">
    <source>
        <dbReference type="ARBA" id="ARBA00022844"/>
    </source>
</evidence>
<accession>A0A976N1C7</accession>
<evidence type="ECO:0000256" key="3">
    <source>
        <dbReference type="ARBA" id="ARBA00022431"/>
    </source>
</evidence>
<dbReference type="EMBL" id="OM869591">
    <property type="protein sequence ID" value="UPW41407.1"/>
    <property type="molecule type" value="Genomic_DNA"/>
</dbReference>
<protein>
    <submittedName>
        <fullName evidence="6">Major capsid protein</fullName>
    </submittedName>
</protein>
<name>A0A976N1C7_9VIRU</name>
<organism evidence="6">
    <name type="scientific">Dipodfec virus UA06Rod_12</name>
    <dbReference type="NCBI Taxonomy" id="2929316"/>
    <lineage>
        <taxon>Viruses</taxon>
        <taxon>Monodnaviria</taxon>
        <taxon>Sangervirae</taxon>
        <taxon>Phixviricota</taxon>
        <taxon>Malgrandaviricetes</taxon>
        <taxon>Petitvirales</taxon>
        <taxon>Microviridae</taxon>
    </lineage>
</organism>
<evidence type="ECO:0000313" key="6">
    <source>
        <dbReference type="EMBL" id="UPW41407.1"/>
    </source>
</evidence>
<keyword evidence="3" id="KW-1140">T=1 icosahedral capsid protein</keyword>